<dbReference type="AlphaFoldDB" id="A0A6J8EHE5"/>
<dbReference type="InterPro" id="IPR036875">
    <property type="entry name" value="Znf_CCHC_sf"/>
</dbReference>
<feature type="compositionally biased region" description="Polar residues" evidence="1">
    <location>
        <begin position="191"/>
        <end position="202"/>
    </location>
</feature>
<dbReference type="SUPFAM" id="SSF57756">
    <property type="entry name" value="Retrovirus zinc finger-like domains"/>
    <property type="match status" value="1"/>
</dbReference>
<feature type="region of interest" description="Disordered" evidence="1">
    <location>
        <begin position="37"/>
        <end position="96"/>
    </location>
</feature>
<sequence>MSQTTEQLCKELNQEQIQQLIQSLVCMKSPEIEGQVETHDVNNVNKGNMASYSNALTGKNSQTDDDNDKNNDKNNSYNHISQDQINSPINSPINSQSSDRVKPFFLLDEDVHGKAKPARSLWLTNAEIYKAISPKVHAGCIKGHIMQNCPNDWVCKSCNESGHRMMECTKGFSENESVQENEINDEHTHSKVPSTQEPIQNDVSDKTVKMKNTSKSDKDGQTMKSTTKNVKIVESDVQEKTTKSQQSMDKFVKTPSGQIRPDPKARTPPTPPERLHDKNSHNRMQKKQNTGKT</sequence>
<protein>
    <recommendedName>
        <fullName evidence="4">CCHC-type domain-containing protein</fullName>
    </recommendedName>
</protein>
<dbReference type="GO" id="GO:0008270">
    <property type="term" value="F:zinc ion binding"/>
    <property type="evidence" value="ECO:0007669"/>
    <property type="project" value="InterPro"/>
</dbReference>
<reference evidence="2 3" key="1">
    <citation type="submission" date="2020-06" db="EMBL/GenBank/DDBJ databases">
        <authorList>
            <person name="Li R."/>
            <person name="Bekaert M."/>
        </authorList>
    </citation>
    <scope>NUCLEOTIDE SEQUENCE [LARGE SCALE GENOMIC DNA]</scope>
    <source>
        <strain evidence="3">wild</strain>
    </source>
</reference>
<feature type="compositionally biased region" description="Polar residues" evidence="1">
    <location>
        <begin position="41"/>
        <end position="61"/>
    </location>
</feature>
<dbReference type="OrthoDB" id="7608935at2759"/>
<feature type="region of interest" description="Disordered" evidence="1">
    <location>
        <begin position="176"/>
        <end position="293"/>
    </location>
</feature>
<evidence type="ECO:0000313" key="3">
    <source>
        <dbReference type="Proteomes" id="UP000507470"/>
    </source>
</evidence>
<feature type="compositionally biased region" description="Low complexity" evidence="1">
    <location>
        <begin position="84"/>
        <end position="96"/>
    </location>
</feature>
<evidence type="ECO:0000313" key="2">
    <source>
        <dbReference type="EMBL" id="CAC5419778.1"/>
    </source>
</evidence>
<name>A0A6J8EHE5_MYTCO</name>
<proteinExistence type="predicted"/>
<dbReference type="EMBL" id="CACVKT020009053">
    <property type="protein sequence ID" value="CAC5419778.1"/>
    <property type="molecule type" value="Genomic_DNA"/>
</dbReference>
<dbReference type="GO" id="GO:0003676">
    <property type="term" value="F:nucleic acid binding"/>
    <property type="evidence" value="ECO:0007669"/>
    <property type="project" value="InterPro"/>
</dbReference>
<organism evidence="2 3">
    <name type="scientific">Mytilus coruscus</name>
    <name type="common">Sea mussel</name>
    <dbReference type="NCBI Taxonomy" id="42192"/>
    <lineage>
        <taxon>Eukaryota</taxon>
        <taxon>Metazoa</taxon>
        <taxon>Spiralia</taxon>
        <taxon>Lophotrochozoa</taxon>
        <taxon>Mollusca</taxon>
        <taxon>Bivalvia</taxon>
        <taxon>Autobranchia</taxon>
        <taxon>Pteriomorphia</taxon>
        <taxon>Mytilida</taxon>
        <taxon>Mytiloidea</taxon>
        <taxon>Mytilidae</taxon>
        <taxon>Mytilinae</taxon>
        <taxon>Mytilus</taxon>
    </lineage>
</organism>
<feature type="compositionally biased region" description="Basic and acidic residues" evidence="1">
    <location>
        <begin position="231"/>
        <end position="242"/>
    </location>
</feature>
<evidence type="ECO:0000256" key="1">
    <source>
        <dbReference type="SAM" id="MobiDB-lite"/>
    </source>
</evidence>
<dbReference type="Proteomes" id="UP000507470">
    <property type="component" value="Unassembled WGS sequence"/>
</dbReference>
<accession>A0A6J8EHE5</accession>
<gene>
    <name evidence="2" type="ORF">MCOR_52075</name>
</gene>
<keyword evidence="3" id="KW-1185">Reference proteome</keyword>
<evidence type="ECO:0008006" key="4">
    <source>
        <dbReference type="Google" id="ProtNLM"/>
    </source>
</evidence>
<feature type="compositionally biased region" description="Basic and acidic residues" evidence="1">
    <location>
        <begin position="203"/>
        <end position="221"/>
    </location>
</feature>